<dbReference type="RefSeq" id="WP_311700094.1">
    <property type="nucleotide sequence ID" value="NZ_JAVREY010000079.1"/>
</dbReference>
<evidence type="ECO:0000313" key="2">
    <source>
        <dbReference type="EMBL" id="MDT0468653.1"/>
    </source>
</evidence>
<keyword evidence="3" id="KW-1185">Reference proteome</keyword>
<sequence length="96" mass="10595">MAARVYFVEPADGTTVRTPVQLKFNVEGMELRPAGDMTPNTGFFTVLIDGRPVPQGDTVPPVSDASTRAHHEAPVLCRPAACRRHHRYSRPEGARR</sequence>
<gene>
    <name evidence="2" type="ORF">RM764_37680</name>
</gene>
<dbReference type="EMBL" id="JAVREY010000079">
    <property type="protein sequence ID" value="MDT0468653.1"/>
    <property type="molecule type" value="Genomic_DNA"/>
</dbReference>
<dbReference type="Proteomes" id="UP001183809">
    <property type="component" value="Unassembled WGS sequence"/>
</dbReference>
<feature type="domain" description="DUF4399" evidence="1">
    <location>
        <begin position="23"/>
        <end position="60"/>
    </location>
</feature>
<evidence type="ECO:0000259" key="1">
    <source>
        <dbReference type="Pfam" id="PF14347"/>
    </source>
</evidence>
<dbReference type="Pfam" id="PF14347">
    <property type="entry name" value="DUF4399"/>
    <property type="match status" value="1"/>
</dbReference>
<name>A0ABU2U5Z6_9ACTN</name>
<evidence type="ECO:0000313" key="3">
    <source>
        <dbReference type="Proteomes" id="UP001183809"/>
    </source>
</evidence>
<organism evidence="2 3">
    <name type="scientific">Streptomyces gibsoniae</name>
    <dbReference type="NCBI Taxonomy" id="3075529"/>
    <lineage>
        <taxon>Bacteria</taxon>
        <taxon>Bacillati</taxon>
        <taxon>Actinomycetota</taxon>
        <taxon>Actinomycetes</taxon>
        <taxon>Kitasatosporales</taxon>
        <taxon>Streptomycetaceae</taxon>
        <taxon>Streptomyces</taxon>
    </lineage>
</organism>
<reference evidence="3" key="1">
    <citation type="submission" date="2023-07" db="EMBL/GenBank/DDBJ databases">
        <title>30 novel species of actinomycetes from the DSMZ collection.</title>
        <authorList>
            <person name="Nouioui I."/>
        </authorList>
    </citation>
    <scope>NUCLEOTIDE SEQUENCE [LARGE SCALE GENOMIC DNA]</scope>
    <source>
        <strain evidence="3">DSM 41699</strain>
    </source>
</reference>
<accession>A0ABU2U5Z6</accession>
<comment type="caution">
    <text evidence="2">The sequence shown here is derived from an EMBL/GenBank/DDBJ whole genome shotgun (WGS) entry which is preliminary data.</text>
</comment>
<proteinExistence type="predicted"/>
<dbReference type="InterPro" id="IPR025512">
    <property type="entry name" value="DUF4399"/>
</dbReference>
<protein>
    <submittedName>
        <fullName evidence="2">DUF4399 domain-containing protein</fullName>
    </submittedName>
</protein>